<proteinExistence type="predicted"/>
<dbReference type="AlphaFoldDB" id="A0A834X7R3"/>
<gene>
    <name evidence="2" type="ORF">G2W53_008084</name>
</gene>
<keyword evidence="3" id="KW-1185">Reference proteome</keyword>
<comment type="caution">
    <text evidence="2">The sequence shown here is derived from an EMBL/GenBank/DDBJ whole genome shotgun (WGS) entry which is preliminary data.</text>
</comment>
<evidence type="ECO:0000313" key="2">
    <source>
        <dbReference type="EMBL" id="KAF7839602.1"/>
    </source>
</evidence>
<evidence type="ECO:0000259" key="1">
    <source>
        <dbReference type="Pfam" id="PF00078"/>
    </source>
</evidence>
<dbReference type="PANTHER" id="PTHR33116:SF78">
    <property type="entry name" value="OS12G0587133 PROTEIN"/>
    <property type="match status" value="1"/>
</dbReference>
<accession>A0A834X7R3</accession>
<evidence type="ECO:0000313" key="3">
    <source>
        <dbReference type="Proteomes" id="UP000634136"/>
    </source>
</evidence>
<dbReference type="EMBL" id="JAAIUW010000003">
    <property type="protein sequence ID" value="KAF7839602.1"/>
    <property type="molecule type" value="Genomic_DNA"/>
</dbReference>
<reference evidence="2" key="1">
    <citation type="submission" date="2020-09" db="EMBL/GenBank/DDBJ databases">
        <title>Genome-Enabled Discovery of Anthraquinone Biosynthesis in Senna tora.</title>
        <authorList>
            <person name="Kang S.-H."/>
            <person name="Pandey R.P."/>
            <person name="Lee C.-M."/>
            <person name="Sim J.-S."/>
            <person name="Jeong J.-T."/>
            <person name="Choi B.-S."/>
            <person name="Jung M."/>
            <person name="Ginzburg D."/>
            <person name="Zhao K."/>
            <person name="Won S.Y."/>
            <person name="Oh T.-J."/>
            <person name="Yu Y."/>
            <person name="Kim N.-H."/>
            <person name="Lee O.R."/>
            <person name="Lee T.-H."/>
            <person name="Bashyal P."/>
            <person name="Kim T.-S."/>
            <person name="Lee W.-H."/>
            <person name="Kawkins C."/>
            <person name="Kim C.-K."/>
            <person name="Kim J.S."/>
            <person name="Ahn B.O."/>
            <person name="Rhee S.Y."/>
            <person name="Sohng J.K."/>
        </authorList>
    </citation>
    <scope>NUCLEOTIDE SEQUENCE</scope>
    <source>
        <tissue evidence="2">Leaf</tissue>
    </source>
</reference>
<dbReference type="PANTHER" id="PTHR33116">
    <property type="entry name" value="REVERSE TRANSCRIPTASE ZINC-BINDING DOMAIN-CONTAINING PROTEIN-RELATED-RELATED"/>
    <property type="match status" value="1"/>
</dbReference>
<organism evidence="2 3">
    <name type="scientific">Senna tora</name>
    <dbReference type="NCBI Taxonomy" id="362788"/>
    <lineage>
        <taxon>Eukaryota</taxon>
        <taxon>Viridiplantae</taxon>
        <taxon>Streptophyta</taxon>
        <taxon>Embryophyta</taxon>
        <taxon>Tracheophyta</taxon>
        <taxon>Spermatophyta</taxon>
        <taxon>Magnoliopsida</taxon>
        <taxon>eudicotyledons</taxon>
        <taxon>Gunneridae</taxon>
        <taxon>Pentapetalae</taxon>
        <taxon>rosids</taxon>
        <taxon>fabids</taxon>
        <taxon>Fabales</taxon>
        <taxon>Fabaceae</taxon>
        <taxon>Caesalpinioideae</taxon>
        <taxon>Cassia clade</taxon>
        <taxon>Senna</taxon>
    </lineage>
</organism>
<feature type="domain" description="Reverse transcriptase" evidence="1">
    <location>
        <begin position="9"/>
        <end position="196"/>
    </location>
</feature>
<dbReference type="InterPro" id="IPR000477">
    <property type="entry name" value="RT_dom"/>
</dbReference>
<protein>
    <submittedName>
        <fullName evidence="2">Ribonuclease H</fullName>
    </submittedName>
</protein>
<dbReference type="Proteomes" id="UP000634136">
    <property type="component" value="Unassembled WGS sequence"/>
</dbReference>
<name>A0A834X7R3_9FABA</name>
<sequence>MTFIHKSLKSKTLWCAFKLDIHKAYDKLSWNFLEAVLICMDFPRRIINIIMQCVRTLSYSLLLNGHMVDSFLPQRGLRQGDPMSILVLFMCKCFSYLLLRAKKRKELVGVRFARRVLIVSRLMYVDDTILFFKADDSNCLAVNNALSIYTNLAGQQLNNDKSFLVFSPNTSRKSKDRIVTEFGANVSTRIGKYLGMFIDSKVNDPQNYMALVKRINNRLSGWKLKTLSQTGRLTLIKAIKLGGAYNHLLQQVHLRGRSCRYRTQSRQELQLKNCLFLLKRKKKRMTSIIAGFSVRGRLSKVSIWNKGRFATFNTFLLDVIRSFLLASTRNQDSL</sequence>
<dbReference type="OrthoDB" id="1748983at2759"/>
<dbReference type="Pfam" id="PF00078">
    <property type="entry name" value="RVT_1"/>
    <property type="match status" value="1"/>
</dbReference>